<gene>
    <name evidence="2" type="ORF">NEA10_14525</name>
</gene>
<dbReference type="Gene3D" id="1.10.30.50">
    <property type="match status" value="1"/>
</dbReference>
<dbReference type="Proteomes" id="UP001056708">
    <property type="component" value="Chromosome"/>
</dbReference>
<evidence type="ECO:0000256" key="1">
    <source>
        <dbReference type="SAM" id="Coils"/>
    </source>
</evidence>
<accession>A0ABY5ANX7</accession>
<feature type="coiled-coil region" evidence="1">
    <location>
        <begin position="16"/>
        <end position="50"/>
    </location>
</feature>
<protein>
    <submittedName>
        <fullName evidence="2">Uncharacterized protein</fullName>
    </submittedName>
</protein>
<name>A0ABY5ANX7_9CYAN</name>
<dbReference type="RefSeq" id="WP_252661680.1">
    <property type="nucleotide sequence ID" value="NZ_CP098611.1"/>
</dbReference>
<evidence type="ECO:0000313" key="2">
    <source>
        <dbReference type="EMBL" id="USR90056.1"/>
    </source>
</evidence>
<sequence>MRWVDIDQLELPDGWQTRADKALNGLRQEIERAEQEARATGEDIRAARKKAISKGLDKSSRRKIWRELAPCLAKLRNSKCWYSESSNPGSNKDVDHFRPKNRVCEDPHHEGYWWLAFDWRNYRYSCQWCNQRRVDTANSTDGGKWDHFPVSGTFRARQEGENFEMEDVDLLDPIDPEDWKLLTFSPNGQPTPAQTPGTREHKRAEISIQIYHLNHQEFVRDRKSLATRIRSLIQDMEILYSKITDRTMKKLYIGRLKELLRLIDRDSEYSSAALAYARFEVYKMERGHQVKREWLEKILNDRPN</sequence>
<keyword evidence="1" id="KW-0175">Coiled coil</keyword>
<organism evidence="2 3">
    <name type="scientific">Phormidium yuhuli AB48</name>
    <dbReference type="NCBI Taxonomy" id="2940671"/>
    <lineage>
        <taxon>Bacteria</taxon>
        <taxon>Bacillati</taxon>
        <taxon>Cyanobacteriota</taxon>
        <taxon>Cyanophyceae</taxon>
        <taxon>Oscillatoriophycideae</taxon>
        <taxon>Oscillatoriales</taxon>
        <taxon>Oscillatoriaceae</taxon>
        <taxon>Phormidium</taxon>
        <taxon>Phormidium yuhuli</taxon>
    </lineage>
</organism>
<proteinExistence type="predicted"/>
<keyword evidence="3" id="KW-1185">Reference proteome</keyword>
<evidence type="ECO:0000313" key="3">
    <source>
        <dbReference type="Proteomes" id="UP001056708"/>
    </source>
</evidence>
<reference evidence="2" key="1">
    <citation type="submission" date="2022-06" db="EMBL/GenBank/DDBJ databases">
        <title>Genome sequence of Phormidium yuhuli AB48 isolated from an industrial photobioreactor environment.</title>
        <authorList>
            <person name="Qiu Y."/>
            <person name="Noonan A.J.C."/>
            <person name="Dofher K."/>
            <person name="Koch M."/>
            <person name="Kieft B."/>
            <person name="Lin X."/>
            <person name="Ziels R.M."/>
            <person name="Hallam S.J."/>
        </authorList>
    </citation>
    <scope>NUCLEOTIDE SEQUENCE</scope>
    <source>
        <strain evidence="2">AB48</strain>
    </source>
</reference>
<dbReference type="EMBL" id="CP098611">
    <property type="protein sequence ID" value="USR90056.1"/>
    <property type="molecule type" value="Genomic_DNA"/>
</dbReference>